<protein>
    <submittedName>
        <fullName evidence="2">Uncharacterized protein</fullName>
    </submittedName>
</protein>
<dbReference type="VEuPathDB" id="TriTrypDB:TcG_08031"/>
<feature type="transmembrane region" description="Helical" evidence="1">
    <location>
        <begin position="193"/>
        <end position="214"/>
    </location>
</feature>
<dbReference type="Proteomes" id="UP000246121">
    <property type="component" value="Unassembled WGS sequence"/>
</dbReference>
<feature type="transmembrane region" description="Helical" evidence="1">
    <location>
        <begin position="126"/>
        <end position="144"/>
    </location>
</feature>
<dbReference type="VEuPathDB" id="TriTrypDB:TCDM_07444"/>
<dbReference type="VEuPathDB" id="TriTrypDB:TcCLB.508241.104"/>
<keyword evidence="1" id="KW-0472">Membrane</keyword>
<keyword evidence="1" id="KW-0812">Transmembrane</keyword>
<name>A0A2V2VDP0_TRYCR</name>
<comment type="caution">
    <text evidence="2">The sequence shown here is derived from an EMBL/GenBank/DDBJ whole genome shotgun (WGS) entry which is preliminary data.</text>
</comment>
<accession>A0A2V2VDP0</accession>
<feature type="transmembrane region" description="Helical" evidence="1">
    <location>
        <begin position="151"/>
        <end position="173"/>
    </location>
</feature>
<evidence type="ECO:0000313" key="2">
    <source>
        <dbReference type="EMBL" id="PWU93706.1"/>
    </source>
</evidence>
<dbReference type="VEuPathDB" id="TriTrypDB:TcBrA4_0088770"/>
<dbReference type="VEuPathDB" id="TriTrypDB:C4B63_30g127"/>
<dbReference type="VEuPathDB" id="TriTrypDB:Tc_MARK_602"/>
<feature type="transmembrane region" description="Helical" evidence="1">
    <location>
        <begin position="226"/>
        <end position="247"/>
    </location>
</feature>
<evidence type="ECO:0000313" key="3">
    <source>
        <dbReference type="Proteomes" id="UP000246121"/>
    </source>
</evidence>
<organism evidence="2 3">
    <name type="scientific">Trypanosoma cruzi</name>
    <dbReference type="NCBI Taxonomy" id="5693"/>
    <lineage>
        <taxon>Eukaryota</taxon>
        <taxon>Discoba</taxon>
        <taxon>Euglenozoa</taxon>
        <taxon>Kinetoplastea</taxon>
        <taxon>Metakinetoplastina</taxon>
        <taxon>Trypanosomatida</taxon>
        <taxon>Trypanosomatidae</taxon>
        <taxon>Trypanosoma</taxon>
        <taxon>Schizotrypanum</taxon>
    </lineage>
</organism>
<feature type="transmembrane region" description="Helical" evidence="1">
    <location>
        <begin position="259"/>
        <end position="278"/>
    </location>
</feature>
<dbReference type="VEuPathDB" id="TriTrypDB:BCY84_12915"/>
<dbReference type="VEuPathDB" id="TriTrypDB:C3747_43g242"/>
<sequence>MAREDSEVRVLQDPLTYMRAIHKDAGARWVLGLKPVEDEMEARDKHSEDTFTGTTLFPEVAGRWSKGWLRVPILLGLACLVHLVYVIATGNKRNPLDFPSTEEELWNYSRWQKDGMLGFLKRVRHLWLTSSLTASFTLALSWKFGTAARHFLALCGVGISLLSVMAMIAQFIILWAACGESPISKVEECSVPFVLYWTFSVIRLGGPPLAVWGVGPVLDIIWDSRAWWKILLGLPFFFFTVSVSLWVLNESVFFGGDDVYQWCGYVTLASWGPLLFLCCRQRRFQLVFVKKTHKE</sequence>
<proteinExistence type="predicted"/>
<evidence type="ECO:0000256" key="1">
    <source>
        <dbReference type="SAM" id="Phobius"/>
    </source>
</evidence>
<dbReference type="OrthoDB" id="270019at2759"/>
<gene>
    <name evidence="2" type="ORF">C4B63_30g127</name>
</gene>
<dbReference type="VEuPathDB" id="TriTrypDB:ECC02_010399"/>
<dbReference type="VEuPathDB" id="TriTrypDB:TcYC6_0044830"/>
<dbReference type="VEuPathDB" id="TriTrypDB:TcCL_ESM01213"/>
<reference evidence="2 3" key="1">
    <citation type="journal article" date="2018" name="Microb. Genom.">
        <title>Expanding an expanded genome: long-read sequencing of Trypanosoma cruzi.</title>
        <authorList>
            <person name="Berna L."/>
            <person name="Rodriguez M."/>
            <person name="Chiribao M.L."/>
            <person name="Parodi-Talice A."/>
            <person name="Pita S."/>
            <person name="Rijo G."/>
            <person name="Alvarez-Valin F."/>
            <person name="Robello C."/>
        </authorList>
    </citation>
    <scope>NUCLEOTIDE SEQUENCE [LARGE SCALE GENOMIC DNA]</scope>
    <source>
        <strain evidence="2 3">Dm28c</strain>
    </source>
</reference>
<dbReference type="AlphaFoldDB" id="A0A2V2VDP0"/>
<dbReference type="VEuPathDB" id="TriTrypDB:TCSYLVIO_001757"/>
<dbReference type="EMBL" id="PRFA01000030">
    <property type="protein sequence ID" value="PWU93706.1"/>
    <property type="molecule type" value="Genomic_DNA"/>
</dbReference>
<feature type="transmembrane region" description="Helical" evidence="1">
    <location>
        <begin position="68"/>
        <end position="88"/>
    </location>
</feature>
<keyword evidence="1" id="KW-1133">Transmembrane helix</keyword>